<evidence type="ECO:0000256" key="4">
    <source>
        <dbReference type="ARBA" id="ARBA00023145"/>
    </source>
</evidence>
<dbReference type="Gene3D" id="3.60.20.40">
    <property type="match status" value="1"/>
</dbReference>
<gene>
    <name evidence="5" type="ORF">GXW71_28465</name>
</gene>
<evidence type="ECO:0000256" key="2">
    <source>
        <dbReference type="ARBA" id="ARBA00022679"/>
    </source>
</evidence>
<organism evidence="5 6">
    <name type="scientific">Plastoroseomonas hellenica</name>
    <dbReference type="NCBI Taxonomy" id="2687306"/>
    <lineage>
        <taxon>Bacteria</taxon>
        <taxon>Pseudomonadati</taxon>
        <taxon>Pseudomonadota</taxon>
        <taxon>Alphaproteobacteria</taxon>
        <taxon>Acetobacterales</taxon>
        <taxon>Acetobacteraceae</taxon>
        <taxon>Plastoroseomonas</taxon>
    </lineage>
</organism>
<sequence>MTPQVIGAKAFRVPPTLSRTSKPLHRASALLLAAVAVSGCSWFGGSSPERGQTGFVSGFLGGAAAEEPRAALVAREVLSAGGSATDAAVAGAFALTATLPSRAGIGGGGACLVYERQPGTTQAILFEAGPRSTLPPNTDRPAAIPMMARGLFALHTRGGRLRFEELVRPAEDLARGNAVSRSLANDLAAVAAPLLADPQARAIFGAPGGGPLGEGAQLVQRDLAVTLTAIRTTGPGDLYQGSLARRLEETSRMAGGGLTVEELRAGQARLVAADALRIGNDTANFLPGGIDGGVQRAFQALQAGQPPATSGVGAGASTGLVTFDRDGNAVTCAFSMNNLFGTGRVAPGTGVVLAAAPGQGSVRAAPLSVMLIQNTNLRAFRLAVAGSGQDAAPIAAAATALRVLRGEAPQAAIPAAAPEPGRVVAASCPRYLPGAGSECTAAADPRGSGIAVGTALR</sequence>
<keyword evidence="3" id="KW-0378">Hydrolase</keyword>
<dbReference type="InterPro" id="IPR051792">
    <property type="entry name" value="GGT_bact"/>
</dbReference>
<dbReference type="InterPro" id="IPR029055">
    <property type="entry name" value="Ntn_hydrolases_N"/>
</dbReference>
<comment type="caution">
    <text evidence="5">The sequence shown here is derived from an EMBL/GenBank/DDBJ whole genome shotgun (WGS) entry which is preliminary data.</text>
</comment>
<dbReference type="Pfam" id="PF01019">
    <property type="entry name" value="G_glu_transpept"/>
    <property type="match status" value="1"/>
</dbReference>
<evidence type="ECO:0000256" key="1">
    <source>
        <dbReference type="ARBA" id="ARBA00009381"/>
    </source>
</evidence>
<reference evidence="6" key="1">
    <citation type="journal article" date="2021" name="Syst. Appl. Microbiol.">
        <title>Roseomonas hellenica sp. nov., isolated from roots of wild-growing Alkanna tinctoria.</title>
        <authorList>
            <person name="Rat A."/>
            <person name="Naranjo H.D."/>
            <person name="Lebbe L."/>
            <person name="Cnockaert M."/>
            <person name="Krigas N."/>
            <person name="Grigoriadou K."/>
            <person name="Maloupa E."/>
            <person name="Willems A."/>
        </authorList>
    </citation>
    <scope>NUCLEOTIDE SEQUENCE [LARGE SCALE GENOMIC DNA]</scope>
    <source>
        <strain evidence="6">LMG 31523</strain>
    </source>
</reference>
<dbReference type="InterPro" id="IPR043137">
    <property type="entry name" value="GGT_ssub_C"/>
</dbReference>
<proteinExistence type="inferred from homology"/>
<evidence type="ECO:0000313" key="5">
    <source>
        <dbReference type="EMBL" id="MBR0668320.1"/>
    </source>
</evidence>
<evidence type="ECO:0000313" key="6">
    <source>
        <dbReference type="Proteomes" id="UP001196870"/>
    </source>
</evidence>
<protein>
    <submittedName>
        <fullName evidence="5">Gamma-glutamyltranspeptidase</fullName>
    </submittedName>
</protein>
<dbReference type="PANTHER" id="PTHR43199:SF1">
    <property type="entry name" value="GLUTATHIONE HYDROLASE PROENZYME"/>
    <property type="match status" value="1"/>
</dbReference>
<accession>A0ABS5F6Y0</accession>
<dbReference type="EMBL" id="JAAGBB010000053">
    <property type="protein sequence ID" value="MBR0668320.1"/>
    <property type="molecule type" value="Genomic_DNA"/>
</dbReference>
<dbReference type="PRINTS" id="PR01210">
    <property type="entry name" value="GGTRANSPTASE"/>
</dbReference>
<dbReference type="Proteomes" id="UP001196870">
    <property type="component" value="Unassembled WGS sequence"/>
</dbReference>
<keyword evidence="4" id="KW-0865">Zymogen</keyword>
<comment type="similarity">
    <text evidence="1">Belongs to the gamma-glutamyltransferase family.</text>
</comment>
<keyword evidence="6" id="KW-1185">Reference proteome</keyword>
<dbReference type="SUPFAM" id="SSF56235">
    <property type="entry name" value="N-terminal nucleophile aminohydrolases (Ntn hydrolases)"/>
    <property type="match status" value="1"/>
</dbReference>
<evidence type="ECO:0000256" key="3">
    <source>
        <dbReference type="ARBA" id="ARBA00022801"/>
    </source>
</evidence>
<dbReference type="PANTHER" id="PTHR43199">
    <property type="entry name" value="GLUTATHIONE HYDROLASE"/>
    <property type="match status" value="1"/>
</dbReference>
<keyword evidence="2" id="KW-0808">Transferase</keyword>
<name>A0ABS5F6Y0_9PROT</name>